<keyword evidence="3" id="KW-1003">Cell membrane</keyword>
<evidence type="ECO:0000256" key="2">
    <source>
        <dbReference type="ARBA" id="ARBA00022448"/>
    </source>
</evidence>
<evidence type="ECO:0000256" key="1">
    <source>
        <dbReference type="ARBA" id="ARBA00004651"/>
    </source>
</evidence>
<evidence type="ECO:0000256" key="7">
    <source>
        <dbReference type="ARBA" id="ARBA00023136"/>
    </source>
</evidence>
<feature type="transmembrane region" description="Helical" evidence="8">
    <location>
        <begin position="438"/>
        <end position="458"/>
    </location>
</feature>
<dbReference type="GO" id="GO:0008324">
    <property type="term" value="F:monoatomic cation transmembrane transporter activity"/>
    <property type="evidence" value="ECO:0007669"/>
    <property type="project" value="InterPro"/>
</dbReference>
<keyword evidence="7 8" id="KW-0472">Membrane</keyword>
<proteinExistence type="predicted"/>
<keyword evidence="10" id="KW-1185">Reference proteome</keyword>
<name>A0A5B7WXI0_9MICC</name>
<feature type="transmembrane region" description="Helical" evidence="8">
    <location>
        <begin position="340"/>
        <end position="360"/>
    </location>
</feature>
<feature type="transmembrane region" description="Helical" evidence="8">
    <location>
        <begin position="103"/>
        <end position="127"/>
    </location>
</feature>
<dbReference type="KEGG" id="gcr:GcLGCM259_2215"/>
<evidence type="ECO:0000256" key="3">
    <source>
        <dbReference type="ARBA" id="ARBA00022475"/>
    </source>
</evidence>
<organism evidence="9 10">
    <name type="scientific">Glutamicibacter creatinolyticus</name>
    <dbReference type="NCBI Taxonomy" id="162496"/>
    <lineage>
        <taxon>Bacteria</taxon>
        <taxon>Bacillati</taxon>
        <taxon>Actinomycetota</taxon>
        <taxon>Actinomycetes</taxon>
        <taxon>Micrococcales</taxon>
        <taxon>Micrococcaceae</taxon>
        <taxon>Glutamicibacter</taxon>
    </lineage>
</organism>
<evidence type="ECO:0000256" key="8">
    <source>
        <dbReference type="SAM" id="Phobius"/>
    </source>
</evidence>
<accession>A0A5B7WXI0</accession>
<keyword evidence="6" id="KW-0406">Ion transport</keyword>
<dbReference type="Pfam" id="PF02386">
    <property type="entry name" value="TrkH"/>
    <property type="match status" value="1"/>
</dbReference>
<dbReference type="GO" id="GO:0005886">
    <property type="term" value="C:plasma membrane"/>
    <property type="evidence" value="ECO:0007669"/>
    <property type="project" value="UniProtKB-SubCell"/>
</dbReference>
<protein>
    <submittedName>
        <fullName evidence="9">Ktr system potassium uptake protein B</fullName>
    </submittedName>
</protein>
<evidence type="ECO:0000313" key="10">
    <source>
        <dbReference type="Proteomes" id="UP000307000"/>
    </source>
</evidence>
<gene>
    <name evidence="9" type="primary">ktrB</name>
    <name evidence="9" type="ORF">GcLGCM259_2215</name>
</gene>
<feature type="transmembrane region" description="Helical" evidence="8">
    <location>
        <begin position="75"/>
        <end position="97"/>
    </location>
</feature>
<evidence type="ECO:0000313" key="9">
    <source>
        <dbReference type="EMBL" id="QCY47924.1"/>
    </source>
</evidence>
<dbReference type="EMBL" id="CP034412">
    <property type="protein sequence ID" value="QCY47924.1"/>
    <property type="molecule type" value="Genomic_DNA"/>
</dbReference>
<keyword evidence="2" id="KW-0813">Transport</keyword>
<sequence length="477" mass="50902">MSDPMQQRPSGPADSLWLRKRKQLLRVKAALSDFTARSPARLALGAFLLVITLFTALLSAPFASASGEPTALHDALFTAVSAVCVTGLTTVSTAVHWSFFGQLILLVAMFIGGLGILTIASLLSLAVSKRLGVRGKLVAQSSMNTAATSTLGEVGSLLRVVILTAITLQGLLSLLLIPRFYVLGESPLSAIWHGVFYAVSAFNNVGFTPHSNGLVPYEMDLWILIPLMLGVFVGSLGFPVIMVLAAHRLNHRRWTLHAKLTLLTTTILLLSGTVLWLLFEWNNQRTIGGEDVGEKIVNALFASVMMRSGGMNLVEPSDMQPVTVLLTDALMFAGGGSASTAGGIKVTTIAVMFLAIFAEVRGDKEVRAFGRRLPESTMRVAISVVVLGATLVAVAVGALLVIDDTLSFQRALFESISAFGTVGLSMNVSAELPPEGKYVLSALMFAGRIGSITLASALTMRQRDTLYQFPEERPIIG</sequence>
<feature type="transmembrane region" description="Helical" evidence="8">
    <location>
        <begin position="157"/>
        <end position="177"/>
    </location>
</feature>
<keyword evidence="5 8" id="KW-1133">Transmembrane helix</keyword>
<dbReference type="PANTHER" id="PTHR32024">
    <property type="entry name" value="TRK SYSTEM POTASSIUM UPTAKE PROTEIN TRKG-RELATED"/>
    <property type="match status" value="1"/>
</dbReference>
<feature type="transmembrane region" description="Helical" evidence="8">
    <location>
        <begin position="221"/>
        <end position="246"/>
    </location>
</feature>
<evidence type="ECO:0000256" key="5">
    <source>
        <dbReference type="ARBA" id="ARBA00022989"/>
    </source>
</evidence>
<comment type="subcellular location">
    <subcellularLocation>
        <location evidence="1">Cell membrane</location>
        <topology evidence="1">Multi-pass membrane protein</topology>
    </subcellularLocation>
</comment>
<evidence type="ECO:0000256" key="6">
    <source>
        <dbReference type="ARBA" id="ARBA00023065"/>
    </source>
</evidence>
<dbReference type="RefSeq" id="WP_138926658.1">
    <property type="nucleotide sequence ID" value="NZ_CP034412.1"/>
</dbReference>
<dbReference type="InterPro" id="IPR003445">
    <property type="entry name" value="Cat_transpt"/>
</dbReference>
<feature type="transmembrane region" description="Helical" evidence="8">
    <location>
        <begin position="42"/>
        <end position="63"/>
    </location>
</feature>
<evidence type="ECO:0000256" key="4">
    <source>
        <dbReference type="ARBA" id="ARBA00022692"/>
    </source>
</evidence>
<dbReference type="PANTHER" id="PTHR32024:SF1">
    <property type="entry name" value="KTR SYSTEM POTASSIUM UPTAKE PROTEIN B"/>
    <property type="match status" value="1"/>
</dbReference>
<reference evidence="9 10" key="1">
    <citation type="submission" date="2018-12" db="EMBL/GenBank/DDBJ databases">
        <title>Complete Genome Sequence of Glutamicibacter creatinolyticus strain LGCM259,isolated from an abscess of a 12-year-old mare in Italy.</title>
        <authorList>
            <person name="Santos R.G."/>
            <person name="Silva A.L."/>
            <person name="Seyffert N."/>
            <person name="Castro T.L.P."/>
            <person name="Attili A.R."/>
            <person name="Rifici C."/>
            <person name="Mazzullo G."/>
            <person name="Brenig B."/>
            <person name="Venanzi F."/>
            <person name="Azevedo V."/>
        </authorList>
    </citation>
    <scope>NUCLEOTIDE SEQUENCE [LARGE SCALE GENOMIC DNA]</scope>
    <source>
        <strain evidence="9 10">LGCM 259</strain>
    </source>
</reference>
<dbReference type="GO" id="GO:0030001">
    <property type="term" value="P:metal ion transport"/>
    <property type="evidence" value="ECO:0007669"/>
    <property type="project" value="UniProtKB-ARBA"/>
</dbReference>
<dbReference type="AlphaFoldDB" id="A0A5B7WXI0"/>
<keyword evidence="4 8" id="KW-0812">Transmembrane</keyword>
<feature type="transmembrane region" description="Helical" evidence="8">
    <location>
        <begin position="380"/>
        <end position="402"/>
    </location>
</feature>
<dbReference type="Proteomes" id="UP000307000">
    <property type="component" value="Chromosome"/>
</dbReference>
<feature type="transmembrane region" description="Helical" evidence="8">
    <location>
        <begin position="258"/>
        <end position="279"/>
    </location>
</feature>